<feature type="binding site" evidence="1">
    <location>
        <position position="147"/>
    </location>
    <ligand>
        <name>Ni(2+)</name>
        <dbReference type="ChEBI" id="CHEBI:49786"/>
    </ligand>
</feature>
<feature type="domain" description="Helix-turn-helix type 11" evidence="3">
    <location>
        <begin position="7"/>
        <end position="59"/>
    </location>
</feature>
<dbReference type="InterPro" id="IPR035922">
    <property type="entry name" value="3H_dom_sf"/>
</dbReference>
<dbReference type="KEGG" id="slz:B5P37_05715"/>
<accession>A0AAC9WJI6</accession>
<dbReference type="EMBL" id="CP020773">
    <property type="protein sequence ID" value="ARJ50851.1"/>
    <property type="molecule type" value="Genomic_DNA"/>
</dbReference>
<evidence type="ECO:0000313" key="4">
    <source>
        <dbReference type="EMBL" id="ARJ50851.1"/>
    </source>
</evidence>
<dbReference type="PIRSF" id="PIRSF037847">
    <property type="entry name" value="NiaR"/>
    <property type="match status" value="1"/>
</dbReference>
<gene>
    <name evidence="4" type="ORF">B5P37_05715</name>
</gene>
<evidence type="ECO:0000256" key="1">
    <source>
        <dbReference type="PIRSR" id="PIRSR037847-1"/>
    </source>
</evidence>
<organism evidence="4 5">
    <name type="scientific">Staphylococcus lutrae</name>
    <dbReference type="NCBI Taxonomy" id="155085"/>
    <lineage>
        <taxon>Bacteria</taxon>
        <taxon>Bacillati</taxon>
        <taxon>Bacillota</taxon>
        <taxon>Bacilli</taxon>
        <taxon>Bacillales</taxon>
        <taxon>Staphylococcaceae</taxon>
        <taxon>Staphylococcus</taxon>
    </lineage>
</organism>
<dbReference type="InterPro" id="IPR013196">
    <property type="entry name" value="HTH_11"/>
</dbReference>
<dbReference type="SUPFAM" id="SSF46785">
    <property type="entry name" value="Winged helix' DNA-binding domain"/>
    <property type="match status" value="1"/>
</dbReference>
<keyword evidence="1" id="KW-0479">Metal-binding</keyword>
<feature type="binding site" evidence="1">
    <location>
        <position position="145"/>
    </location>
    <ligand>
        <name>Ni(2+)</name>
        <dbReference type="ChEBI" id="CHEBI:49786"/>
    </ligand>
</feature>
<dbReference type="InterPro" id="IPR004173">
    <property type="entry name" value="3H_domain"/>
</dbReference>
<evidence type="ECO:0000313" key="5">
    <source>
        <dbReference type="Proteomes" id="UP000242864"/>
    </source>
</evidence>
<dbReference type="Pfam" id="PF02829">
    <property type="entry name" value="3H"/>
    <property type="match status" value="1"/>
</dbReference>
<dbReference type="InterPro" id="IPR036388">
    <property type="entry name" value="WH-like_DNA-bd_sf"/>
</dbReference>
<dbReference type="SUPFAM" id="SSF75500">
    <property type="entry name" value="Putative transcriptional regulator TM1602, C-terminal domain"/>
    <property type="match status" value="1"/>
</dbReference>
<keyword evidence="1" id="KW-0533">Nickel</keyword>
<dbReference type="InterPro" id="IPR026043">
    <property type="entry name" value="NadR"/>
</dbReference>
<feature type="binding site" evidence="1">
    <location>
        <position position="86"/>
    </location>
    <ligand>
        <name>Ni(2+)</name>
        <dbReference type="ChEBI" id="CHEBI:49786"/>
    </ligand>
</feature>
<feature type="domain" description="3H" evidence="2">
    <location>
        <begin position="74"/>
        <end position="170"/>
    </location>
</feature>
<dbReference type="Gene3D" id="3.30.1340.20">
    <property type="entry name" value="3H domain"/>
    <property type="match status" value="1"/>
</dbReference>
<dbReference type="Proteomes" id="UP000242864">
    <property type="component" value="Chromosome"/>
</dbReference>
<sequence>MNSADKRRAQIIECLEASEQPIKGYELSRRFGVSRQVIVKDISYLKTQNYTIHSSSKGYYMHVQSQGRPFKRMIICQHEKSEIEAELKTIVENGAMIDNVSVEHPVYGTLQAELMIETLDHIDTFVANMNKYQGTMLAQLTDMVHLHTISADSEKILDNAVRDLQQQGFLVDIEDNGTRRTHSEI</sequence>
<evidence type="ECO:0000259" key="3">
    <source>
        <dbReference type="Pfam" id="PF08279"/>
    </source>
</evidence>
<proteinExistence type="predicted"/>
<dbReference type="PANTHER" id="PTHR40068">
    <property type="entry name" value="TRANSCRIPTION REPRESSOR NIAR-RELATED"/>
    <property type="match status" value="1"/>
</dbReference>
<protein>
    <submittedName>
        <fullName evidence="4">Transcription repressor NadR</fullName>
    </submittedName>
</protein>
<dbReference type="RefSeq" id="WP_085237329.1">
    <property type="nucleotide sequence ID" value="NZ_CP020773.1"/>
</dbReference>
<keyword evidence="5" id="KW-1185">Reference proteome</keyword>
<dbReference type="PANTHER" id="PTHR40068:SF1">
    <property type="entry name" value="TRANSCRIPTION REPRESSOR NIAR-RELATED"/>
    <property type="match status" value="1"/>
</dbReference>
<dbReference type="AlphaFoldDB" id="A0AAC9WJI6"/>
<dbReference type="GO" id="GO:0046872">
    <property type="term" value="F:metal ion binding"/>
    <property type="evidence" value="ECO:0007669"/>
    <property type="project" value="UniProtKB-KW"/>
</dbReference>
<feature type="binding site" evidence="1">
    <location>
        <position position="78"/>
    </location>
    <ligand>
        <name>Ni(2+)</name>
        <dbReference type="ChEBI" id="CHEBI:49786"/>
    </ligand>
</feature>
<dbReference type="InterPro" id="IPR036390">
    <property type="entry name" value="WH_DNA-bd_sf"/>
</dbReference>
<dbReference type="Gene3D" id="1.10.10.10">
    <property type="entry name" value="Winged helix-like DNA-binding domain superfamily/Winged helix DNA-binding domain"/>
    <property type="match status" value="1"/>
</dbReference>
<dbReference type="Pfam" id="PF08279">
    <property type="entry name" value="HTH_11"/>
    <property type="match status" value="1"/>
</dbReference>
<evidence type="ECO:0000259" key="2">
    <source>
        <dbReference type="Pfam" id="PF02829"/>
    </source>
</evidence>
<reference evidence="4 5" key="1">
    <citation type="submission" date="2017-04" db="EMBL/GenBank/DDBJ databases">
        <authorList>
            <person name="Veseli I.A."/>
            <person name="Tang C."/>
            <person name="Pombert J.-F."/>
        </authorList>
    </citation>
    <scope>NUCLEOTIDE SEQUENCE [LARGE SCALE GENOMIC DNA]</scope>
    <source>
        <strain evidence="4 5">ATCC 700373</strain>
    </source>
</reference>
<name>A0AAC9WJI6_9STAP</name>